<evidence type="ECO:0000259" key="2">
    <source>
        <dbReference type="PROSITE" id="PS51773"/>
    </source>
</evidence>
<protein>
    <submittedName>
        <fullName evidence="3">Orange carotenoid-binding protein</fullName>
    </submittedName>
</protein>
<keyword evidence="1" id="KW-0793">Thylakoid</keyword>
<dbReference type="SMR" id="A0A2S0Q8N6"/>
<evidence type="ECO:0000256" key="1">
    <source>
        <dbReference type="PROSITE-ProRule" id="PRU01109"/>
    </source>
</evidence>
<dbReference type="GO" id="GO:0031404">
    <property type="term" value="F:chloride ion binding"/>
    <property type="evidence" value="ECO:0007669"/>
    <property type="project" value="InterPro"/>
</dbReference>
<dbReference type="Proteomes" id="UP000244056">
    <property type="component" value="Chromosome"/>
</dbReference>
<dbReference type="GeneID" id="78018020"/>
<organism evidence="3 4">
    <name type="scientific">Nodularia spumigena UHCC 0039</name>
    <dbReference type="NCBI Taxonomy" id="1914872"/>
    <lineage>
        <taxon>Bacteria</taxon>
        <taxon>Bacillati</taxon>
        <taxon>Cyanobacteriota</taxon>
        <taxon>Cyanophyceae</taxon>
        <taxon>Nostocales</taxon>
        <taxon>Nodulariaceae</taxon>
        <taxon>Nodularia</taxon>
    </lineage>
</organism>
<keyword evidence="1" id="KW-0042">Antenna complex</keyword>
<dbReference type="SUPFAM" id="SSF81930">
    <property type="entry name" value="Orange carotenoid protein, N-terminal domain"/>
    <property type="match status" value="1"/>
</dbReference>
<keyword evidence="1" id="KW-0472">Membrane</keyword>
<dbReference type="RefSeq" id="WP_006198472.1">
    <property type="nucleotide sequence ID" value="NZ_CAWNZE010000001.1"/>
</dbReference>
<dbReference type="Pfam" id="PF09150">
    <property type="entry name" value="Carot_N"/>
    <property type="match status" value="1"/>
</dbReference>
<dbReference type="EMBL" id="CP020114">
    <property type="protein sequence ID" value="AVZ30773.1"/>
    <property type="molecule type" value="Genomic_DNA"/>
</dbReference>
<dbReference type="InterPro" id="IPR015233">
    <property type="entry name" value="Orange_carotenoid-bd_N"/>
</dbReference>
<keyword evidence="1" id="KW-0157">Chromophore</keyword>
<sequence>MNVTTESNQFTNIFDSNTHLENGVTTTTDLFKSLSVDDQLALLWYVYTEMGRSITPAAPGAARMQFAEGVLNQIKQMSHAQQLDVMRDLAAKRNTQISRSYGIWSVNTKLAFWFELSELMVQGLVAPMPLNYQPSRDVVKVLEAIKQLDFGQQITVLRNTVVNMGVDPFAD</sequence>
<evidence type="ECO:0000313" key="3">
    <source>
        <dbReference type="EMBL" id="AVZ30773.1"/>
    </source>
</evidence>
<reference evidence="3 4" key="1">
    <citation type="submission" date="2017-03" db="EMBL/GenBank/DDBJ databases">
        <title>Comparative genomics of the toxic Baltic Sea cyanobacteria Nodularia spumigena UHCC 0039 and its response on varying salinity.</title>
        <authorList>
            <person name="Teikari J.E."/>
        </authorList>
    </citation>
    <scope>NUCLEOTIDE SEQUENCE [LARGE SCALE GENOMIC DNA]</scope>
    <source>
        <strain evidence="3 4">UHCC 0039</strain>
    </source>
</reference>
<keyword evidence="1" id="KW-0605">Phycobilisome</keyword>
<proteinExistence type="inferred from homology"/>
<comment type="similarity">
    <text evidence="1">Belongs to the orange carotenoid-binding protein family.</text>
</comment>
<dbReference type="GO" id="GO:0030089">
    <property type="term" value="C:phycobilisome"/>
    <property type="evidence" value="ECO:0007669"/>
    <property type="project" value="UniProtKB-UniRule"/>
</dbReference>
<dbReference type="AlphaFoldDB" id="A0A2S0Q8N6"/>
<dbReference type="GO" id="GO:0016037">
    <property type="term" value="P:light absorption"/>
    <property type="evidence" value="ECO:0007669"/>
    <property type="project" value="UniProtKB-UniRule"/>
</dbReference>
<gene>
    <name evidence="3" type="ORF">BMF81_02724</name>
</gene>
<dbReference type="Gene3D" id="1.10.2090.10">
    <property type="entry name" value="Orange carotenoid-binding protein, N-terminal domain"/>
    <property type="match status" value="1"/>
</dbReference>
<dbReference type="KEGG" id="nsp:BMF81_02724"/>
<dbReference type="PROSITE" id="PS51773">
    <property type="entry name" value="OCP_N"/>
    <property type="match status" value="1"/>
</dbReference>
<feature type="domain" description="OCP N-terminal" evidence="2">
    <location>
        <begin position="21"/>
        <end position="171"/>
    </location>
</feature>
<name>A0A2S0Q8N6_NODSP</name>
<dbReference type="InterPro" id="IPR036917">
    <property type="entry name" value="Orange_carotenoid-bd_N_sf"/>
</dbReference>
<accession>A0A2S0Q8N6</accession>
<evidence type="ECO:0000313" key="4">
    <source>
        <dbReference type="Proteomes" id="UP000244056"/>
    </source>
</evidence>